<dbReference type="InParanoid" id="G3HP77"/>
<sequence>MENWSHAELECQSYGNGSHLASVLNEKEASVISNYIFGYQRNLPVWIGLHDPQKNQLWRWIDGSTQLYRPWNRRTKSEGRHCAALNPKDSKFLVSLPSLQATAPSFSKSKRGTLVHLPNTPFIQQHHLTGQWSRHTVENLQLSVPTLQSLPN</sequence>
<keyword evidence="1" id="KW-0430">Lectin</keyword>
<dbReference type="eggNOG" id="KOG4297">
    <property type="taxonomic scope" value="Eukaryota"/>
</dbReference>
<accession>G3HP77</accession>
<dbReference type="InterPro" id="IPR016186">
    <property type="entry name" value="C-type_lectin-like/link_sf"/>
</dbReference>
<dbReference type="PRINTS" id="PR01504">
    <property type="entry name" value="PNCREATITSAP"/>
</dbReference>
<proteinExistence type="predicted"/>
<organism evidence="3 4">
    <name type="scientific">Cricetulus griseus</name>
    <name type="common">Chinese hamster</name>
    <name type="synonym">Cricetulus barabensis griseus</name>
    <dbReference type="NCBI Taxonomy" id="10029"/>
    <lineage>
        <taxon>Eukaryota</taxon>
        <taxon>Metazoa</taxon>
        <taxon>Chordata</taxon>
        <taxon>Craniata</taxon>
        <taxon>Vertebrata</taxon>
        <taxon>Euteleostomi</taxon>
        <taxon>Mammalia</taxon>
        <taxon>Eutheria</taxon>
        <taxon>Euarchontoglires</taxon>
        <taxon>Glires</taxon>
        <taxon>Rodentia</taxon>
        <taxon>Myomorpha</taxon>
        <taxon>Muroidea</taxon>
        <taxon>Cricetidae</taxon>
        <taxon>Cricetinae</taxon>
        <taxon>Cricetulus</taxon>
    </lineage>
</organism>
<evidence type="ECO:0000256" key="1">
    <source>
        <dbReference type="ARBA" id="ARBA00022734"/>
    </source>
</evidence>
<dbReference type="SMART" id="SM00034">
    <property type="entry name" value="CLECT"/>
    <property type="match status" value="1"/>
</dbReference>
<gene>
    <name evidence="3" type="ORF">I79_012583</name>
</gene>
<dbReference type="PaxDb" id="10029-XP_007632507.1"/>
<dbReference type="STRING" id="10029.G3HP77"/>
<reference evidence="4" key="1">
    <citation type="journal article" date="2011" name="Nat. Biotechnol.">
        <title>The genomic sequence of the Chinese hamster ovary (CHO)-K1 cell line.</title>
        <authorList>
            <person name="Xu X."/>
            <person name="Nagarajan H."/>
            <person name="Lewis N.E."/>
            <person name="Pan S."/>
            <person name="Cai Z."/>
            <person name="Liu X."/>
            <person name="Chen W."/>
            <person name="Xie M."/>
            <person name="Wang W."/>
            <person name="Hammond S."/>
            <person name="Andersen M.R."/>
            <person name="Neff N."/>
            <person name="Passarelli B."/>
            <person name="Koh W."/>
            <person name="Fan H.C."/>
            <person name="Wang J."/>
            <person name="Gui Y."/>
            <person name="Lee K.H."/>
            <person name="Betenbaugh M.J."/>
            <person name="Quake S.R."/>
            <person name="Famili I."/>
            <person name="Palsson B.O."/>
            <person name="Wang J."/>
        </authorList>
    </citation>
    <scope>NUCLEOTIDE SEQUENCE [LARGE SCALE GENOMIC DNA]</scope>
    <source>
        <strain evidence="4">CHO K1 cell line</strain>
    </source>
</reference>
<dbReference type="GO" id="GO:0030246">
    <property type="term" value="F:carbohydrate binding"/>
    <property type="evidence" value="ECO:0007669"/>
    <property type="project" value="UniProtKB-KW"/>
</dbReference>
<protein>
    <submittedName>
        <fullName evidence="3">Regenerating islet-derived protein 4</fullName>
    </submittedName>
</protein>
<evidence type="ECO:0000313" key="4">
    <source>
        <dbReference type="Proteomes" id="UP000001075"/>
    </source>
</evidence>
<evidence type="ECO:0000259" key="2">
    <source>
        <dbReference type="PROSITE" id="PS50041"/>
    </source>
</evidence>
<name>G3HP77_CRIGR</name>
<feature type="domain" description="C-type lectin" evidence="2">
    <location>
        <begin position="1"/>
        <end position="85"/>
    </location>
</feature>
<dbReference type="InterPro" id="IPR016187">
    <property type="entry name" value="CTDL_fold"/>
</dbReference>
<dbReference type="InterPro" id="IPR001304">
    <property type="entry name" value="C-type_lectin-like"/>
</dbReference>
<dbReference type="Proteomes" id="UP000001075">
    <property type="component" value="Unassembled WGS sequence"/>
</dbReference>
<dbReference type="InterPro" id="IPR050111">
    <property type="entry name" value="C-type_lectin/snaclec_domain"/>
</dbReference>
<dbReference type="EMBL" id="JH000567">
    <property type="protein sequence ID" value="EGW09217.1"/>
    <property type="molecule type" value="Genomic_DNA"/>
</dbReference>
<dbReference type="Pfam" id="PF00059">
    <property type="entry name" value="Lectin_C"/>
    <property type="match status" value="1"/>
</dbReference>
<dbReference type="AlphaFoldDB" id="G3HP77"/>
<dbReference type="PANTHER" id="PTHR22803">
    <property type="entry name" value="MANNOSE, PHOSPHOLIPASE, LECTIN RECEPTOR RELATED"/>
    <property type="match status" value="1"/>
</dbReference>
<dbReference type="Gene3D" id="3.10.100.10">
    <property type="entry name" value="Mannose-Binding Protein A, subunit A"/>
    <property type="match status" value="1"/>
</dbReference>
<evidence type="ECO:0000313" key="3">
    <source>
        <dbReference type="EMBL" id="EGW09217.1"/>
    </source>
</evidence>
<dbReference type="SUPFAM" id="SSF56436">
    <property type="entry name" value="C-type lectin-like"/>
    <property type="match status" value="1"/>
</dbReference>
<dbReference type="PROSITE" id="PS50041">
    <property type="entry name" value="C_TYPE_LECTIN_2"/>
    <property type="match status" value="1"/>
</dbReference>
<dbReference type="FunCoup" id="G3HP77">
    <property type="interactions" value="60"/>
</dbReference>